<proteinExistence type="predicted"/>
<dbReference type="RefSeq" id="WP_145415853.1">
    <property type="nucleotide sequence ID" value="NZ_CP036526.1"/>
</dbReference>
<dbReference type="PANTHER" id="PTHR30007:SF1">
    <property type="entry name" value="BLR1914 PROTEIN"/>
    <property type="match status" value="1"/>
</dbReference>
<dbReference type="AlphaFoldDB" id="A0A517NMH8"/>
<feature type="domain" description="Transposase IS4-like" evidence="1">
    <location>
        <begin position="95"/>
        <end position="264"/>
    </location>
</feature>
<evidence type="ECO:0000259" key="1">
    <source>
        <dbReference type="Pfam" id="PF01609"/>
    </source>
</evidence>
<dbReference type="Pfam" id="PF13340">
    <property type="entry name" value="DUF4096"/>
    <property type="match status" value="1"/>
</dbReference>
<dbReference type="GO" id="GO:0006313">
    <property type="term" value="P:DNA transposition"/>
    <property type="evidence" value="ECO:0007669"/>
    <property type="project" value="InterPro"/>
</dbReference>
<dbReference type="GO" id="GO:0004803">
    <property type="term" value="F:transposase activity"/>
    <property type="evidence" value="ECO:0007669"/>
    <property type="project" value="InterPro"/>
</dbReference>
<protein>
    <submittedName>
        <fullName evidence="3">Transposase DDE domain protein</fullName>
    </submittedName>
</protein>
<evidence type="ECO:0000313" key="4">
    <source>
        <dbReference type="Proteomes" id="UP000319817"/>
    </source>
</evidence>
<dbReference type="EMBL" id="CP036526">
    <property type="protein sequence ID" value="QDT08289.1"/>
    <property type="molecule type" value="Genomic_DNA"/>
</dbReference>
<reference evidence="3 4" key="1">
    <citation type="submission" date="2019-02" db="EMBL/GenBank/DDBJ databases">
        <title>Deep-cultivation of Planctomycetes and their phenomic and genomic characterization uncovers novel biology.</title>
        <authorList>
            <person name="Wiegand S."/>
            <person name="Jogler M."/>
            <person name="Boedeker C."/>
            <person name="Pinto D."/>
            <person name="Vollmers J."/>
            <person name="Rivas-Marin E."/>
            <person name="Kohn T."/>
            <person name="Peeters S.H."/>
            <person name="Heuer A."/>
            <person name="Rast P."/>
            <person name="Oberbeckmann S."/>
            <person name="Bunk B."/>
            <person name="Jeske O."/>
            <person name="Meyerdierks A."/>
            <person name="Storesund J.E."/>
            <person name="Kallscheuer N."/>
            <person name="Luecker S."/>
            <person name="Lage O.M."/>
            <person name="Pohl T."/>
            <person name="Merkel B.J."/>
            <person name="Hornburger P."/>
            <person name="Mueller R.-W."/>
            <person name="Bruemmer F."/>
            <person name="Labrenz M."/>
            <person name="Spormann A.M."/>
            <person name="Op den Camp H."/>
            <person name="Overmann J."/>
            <person name="Amann R."/>
            <person name="Jetten M.S.M."/>
            <person name="Mascher T."/>
            <person name="Medema M.H."/>
            <person name="Devos D.P."/>
            <person name="Kaster A.-K."/>
            <person name="Ovreas L."/>
            <person name="Rohde M."/>
            <person name="Galperin M.Y."/>
            <person name="Jogler C."/>
        </authorList>
    </citation>
    <scope>NUCLEOTIDE SEQUENCE [LARGE SCALE GENOMIC DNA]</scope>
    <source>
        <strain evidence="3 4">K23_9</strain>
    </source>
</reference>
<name>A0A517NMH8_9BACT</name>
<sequence>MSRHDLTDDAWNAIRYLMPSRSKSRRGRPWFDHRQLINGVLWILQTGAPWRDLPVEFGNWKTVYNRFRRWVKEGLWDKLFRKLLRRMDQLGNIDRTVWCVDATVTRAHRSAAGMAKQSEENDKTHALGRSRGGYSTKLHVMTDARGTLLSITATGGQRHESQEFDNLYEHCQVSVHFYRDRPAAIAGDKDYGSAAIRESIENRSIEAVMPTRANETVNEEFDRDCYRKRNIVERLIGWLRESRRIATRYDKLPESYLAFIKLAAIRRMLKCI</sequence>
<dbReference type="Pfam" id="PF01609">
    <property type="entry name" value="DDE_Tnp_1"/>
    <property type="match status" value="1"/>
</dbReference>
<feature type="domain" description="Insertion element IS402-like" evidence="2">
    <location>
        <begin position="6"/>
        <end position="80"/>
    </location>
</feature>
<dbReference type="InterPro" id="IPR002559">
    <property type="entry name" value="Transposase_11"/>
</dbReference>
<evidence type="ECO:0000313" key="3">
    <source>
        <dbReference type="EMBL" id="QDT08289.1"/>
    </source>
</evidence>
<evidence type="ECO:0000259" key="2">
    <source>
        <dbReference type="Pfam" id="PF13340"/>
    </source>
</evidence>
<dbReference type="Proteomes" id="UP000319817">
    <property type="component" value="Chromosome"/>
</dbReference>
<gene>
    <name evidence="3" type="ORF">K239x_02260</name>
</gene>
<accession>A0A517NMH8</accession>
<dbReference type="InterPro" id="IPR025161">
    <property type="entry name" value="IS402-like_dom"/>
</dbReference>
<dbReference type="GO" id="GO:0003677">
    <property type="term" value="F:DNA binding"/>
    <property type="evidence" value="ECO:0007669"/>
    <property type="project" value="InterPro"/>
</dbReference>
<dbReference type="NCBIfam" id="NF033580">
    <property type="entry name" value="transpos_IS5_3"/>
    <property type="match status" value="1"/>
</dbReference>
<organism evidence="3 4">
    <name type="scientific">Stieleria marina</name>
    <dbReference type="NCBI Taxonomy" id="1930275"/>
    <lineage>
        <taxon>Bacteria</taxon>
        <taxon>Pseudomonadati</taxon>
        <taxon>Planctomycetota</taxon>
        <taxon>Planctomycetia</taxon>
        <taxon>Pirellulales</taxon>
        <taxon>Pirellulaceae</taxon>
        <taxon>Stieleria</taxon>
    </lineage>
</organism>
<keyword evidence="4" id="KW-1185">Reference proteome</keyword>
<dbReference type="PANTHER" id="PTHR30007">
    <property type="entry name" value="PHP DOMAIN PROTEIN"/>
    <property type="match status" value="1"/>
</dbReference>
<dbReference type="OrthoDB" id="215598at2"/>